<reference evidence="1" key="1">
    <citation type="submission" date="2018-11" db="EMBL/GenBank/DDBJ databases">
        <title>The sequence and de novo assembly of Larimichthys crocea genome using PacBio and Hi-C technologies.</title>
        <authorList>
            <person name="Xu P."/>
            <person name="Chen B."/>
            <person name="Zhou Z."/>
            <person name="Ke Q."/>
            <person name="Wu Y."/>
            <person name="Bai H."/>
            <person name="Pu F."/>
        </authorList>
    </citation>
    <scope>NUCLEOTIDE SEQUENCE</scope>
    <source>
        <tissue evidence="1">Muscle</tissue>
    </source>
</reference>
<evidence type="ECO:0000313" key="2">
    <source>
        <dbReference type="Proteomes" id="UP000793456"/>
    </source>
</evidence>
<dbReference type="Proteomes" id="UP000793456">
    <property type="component" value="Chromosome XIII"/>
</dbReference>
<accession>A0ACD3QXG3</accession>
<gene>
    <name evidence="1" type="ORF">E3U43_019238</name>
</gene>
<name>A0ACD3QXG3_LARCR</name>
<proteinExistence type="predicted"/>
<organism evidence="1 2">
    <name type="scientific">Larimichthys crocea</name>
    <name type="common">Large yellow croaker</name>
    <name type="synonym">Pseudosciaena crocea</name>
    <dbReference type="NCBI Taxonomy" id="215358"/>
    <lineage>
        <taxon>Eukaryota</taxon>
        <taxon>Metazoa</taxon>
        <taxon>Chordata</taxon>
        <taxon>Craniata</taxon>
        <taxon>Vertebrata</taxon>
        <taxon>Euteleostomi</taxon>
        <taxon>Actinopterygii</taxon>
        <taxon>Neopterygii</taxon>
        <taxon>Teleostei</taxon>
        <taxon>Neoteleostei</taxon>
        <taxon>Acanthomorphata</taxon>
        <taxon>Eupercaria</taxon>
        <taxon>Sciaenidae</taxon>
        <taxon>Larimichthys</taxon>
    </lineage>
</organism>
<dbReference type="EMBL" id="CM011686">
    <property type="protein sequence ID" value="TMS11847.1"/>
    <property type="molecule type" value="Genomic_DNA"/>
</dbReference>
<protein>
    <submittedName>
        <fullName evidence="1">Uncharacterized protein</fullName>
    </submittedName>
</protein>
<feature type="non-terminal residue" evidence="1">
    <location>
        <position position="1"/>
    </location>
</feature>
<sequence>TDKRLTGDSITSKPGKQRAPFFSNDIIFPPYSLVMSHVAVENVHGLEQQLAVLDLSAADGQGGGTNRRYIPPHLRNKDASKNAGNAFAAGRQGGYTIAPAANYGWDGGRNNFVNGYHDNRMTAGNSFNRGPPRMERGRGGVGGGYRGNRAGAFNPINPAQPMGFASYENKGGNIRSEDERFVYCCDV</sequence>
<comment type="caution">
    <text evidence="1">The sequence shown here is derived from an EMBL/GenBank/DDBJ whole genome shotgun (WGS) entry which is preliminary data.</text>
</comment>
<evidence type="ECO:0000313" key="1">
    <source>
        <dbReference type="EMBL" id="TMS11847.1"/>
    </source>
</evidence>
<keyword evidence="2" id="KW-1185">Reference proteome</keyword>